<dbReference type="PANTHER" id="PTHR43272">
    <property type="entry name" value="LONG-CHAIN-FATTY-ACID--COA LIGASE"/>
    <property type="match status" value="1"/>
</dbReference>
<comment type="caution">
    <text evidence="4">The sequence shown here is derived from an EMBL/GenBank/DDBJ whole genome shotgun (WGS) entry which is preliminary data.</text>
</comment>
<dbReference type="Pfam" id="PF23562">
    <property type="entry name" value="AMP-binding_C_3"/>
    <property type="match status" value="1"/>
</dbReference>
<accession>W4L8V5</accession>
<sequence length="343" mass="38032">MNVAQRVGSRKLAKQPISAWERLLYGLGELLVYGPLKDNLGFGRIRLAYTAGEAIGPEIFTFYRSLGINIKQLYGMTEASVFVCVQPDGEVKPDTVGTAMPEVELKISDAGEVLYRSPGVFMGYYKNPEATAEAMDDGWVHSGDAGYLDEHNHLKIIDRARDVSRLADESETLFAPRYIENKLKFSQFIKEAVVHGSDRPFVGVFINIDLEAVGNWSERQGLAYTSYSDLAARPEVYDLIQGEIERVNASLAEEPQMTGAQIQRFLILHKELDPDDGELTRTRKVRRGVIAQKYGELITALYGDDDHIAIEAQVMFEDGRSGTVRADLQIRDVAPTAALAAAP</sequence>
<dbReference type="GO" id="GO:0016020">
    <property type="term" value="C:membrane"/>
    <property type="evidence" value="ECO:0007669"/>
    <property type="project" value="TreeGrafter"/>
</dbReference>
<dbReference type="InterPro" id="IPR042099">
    <property type="entry name" value="ANL_N_sf"/>
</dbReference>
<organism evidence="4 5">
    <name type="scientific">Entotheonella factor</name>
    <dbReference type="NCBI Taxonomy" id="1429438"/>
    <lineage>
        <taxon>Bacteria</taxon>
        <taxon>Pseudomonadati</taxon>
        <taxon>Nitrospinota/Tectimicrobiota group</taxon>
        <taxon>Candidatus Tectimicrobiota</taxon>
        <taxon>Candidatus Entotheonellia</taxon>
        <taxon>Candidatus Entotheonellales</taxon>
        <taxon>Candidatus Entotheonellaceae</taxon>
        <taxon>Candidatus Entotheonella</taxon>
    </lineage>
</organism>
<protein>
    <recommendedName>
        <fullName evidence="3">AMP-dependent synthetase/ligase domain-containing protein</fullName>
    </recommendedName>
</protein>
<keyword evidence="1" id="KW-0547">Nucleotide-binding</keyword>
<dbReference type="AlphaFoldDB" id="W4L8V5"/>
<reference evidence="4 5" key="1">
    <citation type="journal article" date="2014" name="Nature">
        <title>An environmental bacterial taxon with a large and distinct metabolic repertoire.</title>
        <authorList>
            <person name="Wilson M.C."/>
            <person name="Mori T."/>
            <person name="Ruckert C."/>
            <person name="Uria A.R."/>
            <person name="Helf M.J."/>
            <person name="Takada K."/>
            <person name="Gernert C."/>
            <person name="Steffens U.A."/>
            <person name="Heycke N."/>
            <person name="Schmitt S."/>
            <person name="Rinke C."/>
            <person name="Helfrich E.J."/>
            <person name="Brachmann A.O."/>
            <person name="Gurgui C."/>
            <person name="Wakimoto T."/>
            <person name="Kracht M."/>
            <person name="Crusemann M."/>
            <person name="Hentschel U."/>
            <person name="Abe I."/>
            <person name="Matsunaga S."/>
            <person name="Kalinowski J."/>
            <person name="Takeyama H."/>
            <person name="Piel J."/>
        </authorList>
    </citation>
    <scope>NUCLEOTIDE SEQUENCE [LARGE SCALE GENOMIC DNA]</scope>
    <source>
        <strain evidence="5">TSY1</strain>
    </source>
</reference>
<dbReference type="HOGENOM" id="CLU_000022_45_0_7"/>
<dbReference type="GO" id="GO:0005524">
    <property type="term" value="F:ATP binding"/>
    <property type="evidence" value="ECO:0007669"/>
    <property type="project" value="UniProtKB-KW"/>
</dbReference>
<feature type="domain" description="AMP-dependent synthetase/ligase" evidence="3">
    <location>
        <begin position="41"/>
        <end position="125"/>
    </location>
</feature>
<evidence type="ECO:0000313" key="4">
    <source>
        <dbReference type="EMBL" id="ETW94294.1"/>
    </source>
</evidence>
<evidence type="ECO:0000313" key="5">
    <source>
        <dbReference type="Proteomes" id="UP000019141"/>
    </source>
</evidence>
<evidence type="ECO:0000256" key="2">
    <source>
        <dbReference type="ARBA" id="ARBA00022840"/>
    </source>
</evidence>
<evidence type="ECO:0000256" key="1">
    <source>
        <dbReference type="ARBA" id="ARBA00022741"/>
    </source>
</evidence>
<dbReference type="Proteomes" id="UP000019141">
    <property type="component" value="Unassembled WGS sequence"/>
</dbReference>
<dbReference type="PANTHER" id="PTHR43272:SF33">
    <property type="entry name" value="AMP-BINDING DOMAIN-CONTAINING PROTEIN-RELATED"/>
    <property type="match status" value="1"/>
</dbReference>
<dbReference type="Pfam" id="PF00501">
    <property type="entry name" value="AMP-binding"/>
    <property type="match status" value="1"/>
</dbReference>
<dbReference type="Gene3D" id="3.40.50.12780">
    <property type="entry name" value="N-terminal domain of ligase-like"/>
    <property type="match status" value="1"/>
</dbReference>
<dbReference type="GO" id="GO:0004467">
    <property type="term" value="F:long-chain fatty acid-CoA ligase activity"/>
    <property type="evidence" value="ECO:0007669"/>
    <property type="project" value="TreeGrafter"/>
</dbReference>
<gene>
    <name evidence="4" type="ORF">ETSY1_35505</name>
</gene>
<dbReference type="InterPro" id="IPR000873">
    <property type="entry name" value="AMP-dep_synth/lig_dom"/>
</dbReference>
<keyword evidence="5" id="KW-1185">Reference proteome</keyword>
<keyword evidence="2" id="KW-0067">ATP-binding</keyword>
<dbReference type="PATRIC" id="fig|1429438.4.peg.6683"/>
<proteinExistence type="predicted"/>
<evidence type="ECO:0000259" key="3">
    <source>
        <dbReference type="Pfam" id="PF00501"/>
    </source>
</evidence>
<dbReference type="EMBL" id="AZHW01001087">
    <property type="protein sequence ID" value="ETW94294.1"/>
    <property type="molecule type" value="Genomic_DNA"/>
</dbReference>
<name>W4L8V5_ENTF1</name>
<dbReference type="SUPFAM" id="SSF56801">
    <property type="entry name" value="Acetyl-CoA synthetase-like"/>
    <property type="match status" value="1"/>
</dbReference>